<evidence type="ECO:0000259" key="4">
    <source>
        <dbReference type="SMART" id="SM00347"/>
    </source>
</evidence>
<comment type="caution">
    <text evidence="5">The sequence shown here is derived from an EMBL/GenBank/DDBJ whole genome shotgun (WGS) entry which is preliminary data.</text>
</comment>
<dbReference type="Proteomes" id="UP000597886">
    <property type="component" value="Unassembled WGS sequence"/>
</dbReference>
<keyword evidence="3" id="KW-0804">Transcription</keyword>
<dbReference type="PRINTS" id="PR00598">
    <property type="entry name" value="HTHMARR"/>
</dbReference>
<accession>A0AA91BYW1</accession>
<dbReference type="AlphaFoldDB" id="A0AA91BYW1"/>
<feature type="domain" description="HTH marR-type" evidence="4">
    <location>
        <begin position="51"/>
        <end position="153"/>
    </location>
</feature>
<evidence type="ECO:0000256" key="2">
    <source>
        <dbReference type="ARBA" id="ARBA00023125"/>
    </source>
</evidence>
<reference evidence="5" key="1">
    <citation type="submission" date="2019-12" db="EMBL/GenBank/DDBJ databases">
        <title>Ruegeria JWLKs population differentiation of coral mucus and skeleton niches.</title>
        <authorList>
            <person name="Luo D."/>
        </authorList>
    </citation>
    <scope>NUCLEOTIDE SEQUENCE</scope>
    <source>
        <strain evidence="5">HKCCD6181</strain>
    </source>
</reference>
<proteinExistence type="predicted"/>
<dbReference type="PANTHER" id="PTHR33164:SF104">
    <property type="entry name" value="TRANSCRIPTIONAL REGULATORY PROTEIN"/>
    <property type="match status" value="1"/>
</dbReference>
<dbReference type="PROSITE" id="PS01117">
    <property type="entry name" value="HTH_MARR_1"/>
    <property type="match status" value="1"/>
</dbReference>
<gene>
    <name evidence="5" type="ORF">GS634_06330</name>
</gene>
<name>A0AA91BYW1_9RHOB</name>
<dbReference type="Gene3D" id="1.10.10.10">
    <property type="entry name" value="Winged helix-like DNA-binding domain superfamily/Winged helix DNA-binding domain"/>
    <property type="match status" value="1"/>
</dbReference>
<evidence type="ECO:0000313" key="6">
    <source>
        <dbReference type="Proteomes" id="UP000597886"/>
    </source>
</evidence>
<dbReference type="Pfam" id="PF12802">
    <property type="entry name" value="MarR_2"/>
    <property type="match status" value="1"/>
</dbReference>
<dbReference type="InterPro" id="IPR036388">
    <property type="entry name" value="WH-like_DNA-bd_sf"/>
</dbReference>
<dbReference type="PANTHER" id="PTHR33164">
    <property type="entry name" value="TRANSCRIPTIONAL REGULATOR, MARR FAMILY"/>
    <property type="match status" value="1"/>
</dbReference>
<keyword evidence="1" id="KW-0805">Transcription regulation</keyword>
<evidence type="ECO:0000313" key="5">
    <source>
        <dbReference type="EMBL" id="NOE17739.1"/>
    </source>
</evidence>
<keyword evidence="2" id="KW-0238">DNA-binding</keyword>
<sequence length="166" mass="19322">MNFHLIERATNRNRNQGEHEVVKSDLPTSLETDIWVAMNRTTRLIQFEISAALKDAGLPPLKWYDILWSLERHGGQLRPYELAQDTIFEQSNLSHLSRRLVAEGLITFVSFDGDRRGKVLKITDKGKELRKRMWEIYGPLLHEKMRAFGKSDGWQAFIETARKQAE</sequence>
<evidence type="ECO:0000256" key="1">
    <source>
        <dbReference type="ARBA" id="ARBA00023015"/>
    </source>
</evidence>
<dbReference type="EMBL" id="WVRA01000002">
    <property type="protein sequence ID" value="NOE17739.1"/>
    <property type="molecule type" value="Genomic_DNA"/>
</dbReference>
<dbReference type="SMART" id="SM00347">
    <property type="entry name" value="HTH_MARR"/>
    <property type="match status" value="1"/>
</dbReference>
<organism evidence="5 6">
    <name type="scientific">Ruegeria atlantica</name>
    <dbReference type="NCBI Taxonomy" id="81569"/>
    <lineage>
        <taxon>Bacteria</taxon>
        <taxon>Pseudomonadati</taxon>
        <taxon>Pseudomonadota</taxon>
        <taxon>Alphaproteobacteria</taxon>
        <taxon>Rhodobacterales</taxon>
        <taxon>Roseobacteraceae</taxon>
        <taxon>Ruegeria</taxon>
    </lineage>
</organism>
<dbReference type="GO" id="GO:0003677">
    <property type="term" value="F:DNA binding"/>
    <property type="evidence" value="ECO:0007669"/>
    <property type="project" value="UniProtKB-KW"/>
</dbReference>
<dbReference type="InterPro" id="IPR039422">
    <property type="entry name" value="MarR/SlyA-like"/>
</dbReference>
<dbReference type="GO" id="GO:0006950">
    <property type="term" value="P:response to stress"/>
    <property type="evidence" value="ECO:0007669"/>
    <property type="project" value="TreeGrafter"/>
</dbReference>
<dbReference type="InterPro" id="IPR023187">
    <property type="entry name" value="Tscrpt_reg_MarR-type_CS"/>
</dbReference>
<evidence type="ECO:0000256" key="3">
    <source>
        <dbReference type="ARBA" id="ARBA00023163"/>
    </source>
</evidence>
<dbReference type="InterPro" id="IPR000835">
    <property type="entry name" value="HTH_MarR-typ"/>
</dbReference>
<dbReference type="InterPro" id="IPR036390">
    <property type="entry name" value="WH_DNA-bd_sf"/>
</dbReference>
<dbReference type="SUPFAM" id="SSF46785">
    <property type="entry name" value="Winged helix' DNA-binding domain"/>
    <property type="match status" value="1"/>
</dbReference>
<dbReference type="GO" id="GO:0003700">
    <property type="term" value="F:DNA-binding transcription factor activity"/>
    <property type="evidence" value="ECO:0007669"/>
    <property type="project" value="InterPro"/>
</dbReference>
<protein>
    <submittedName>
        <fullName evidence="5">MarR family transcriptional regulator</fullName>
    </submittedName>
</protein>